<organism evidence="1">
    <name type="scientific">Arundo donax</name>
    <name type="common">Giant reed</name>
    <name type="synonym">Donax arundinaceus</name>
    <dbReference type="NCBI Taxonomy" id="35708"/>
    <lineage>
        <taxon>Eukaryota</taxon>
        <taxon>Viridiplantae</taxon>
        <taxon>Streptophyta</taxon>
        <taxon>Embryophyta</taxon>
        <taxon>Tracheophyta</taxon>
        <taxon>Spermatophyta</taxon>
        <taxon>Magnoliopsida</taxon>
        <taxon>Liliopsida</taxon>
        <taxon>Poales</taxon>
        <taxon>Poaceae</taxon>
        <taxon>PACMAD clade</taxon>
        <taxon>Arundinoideae</taxon>
        <taxon>Arundineae</taxon>
        <taxon>Arundo</taxon>
    </lineage>
</organism>
<protein>
    <submittedName>
        <fullName evidence="1">Uncharacterized protein</fullName>
    </submittedName>
</protein>
<sequence>MMARTSYCPTLTQLQDVG</sequence>
<reference evidence="1" key="1">
    <citation type="submission" date="2014-09" db="EMBL/GenBank/DDBJ databases">
        <authorList>
            <person name="Magalhaes I.L.F."/>
            <person name="Oliveira U."/>
            <person name="Santos F.R."/>
            <person name="Vidigal T.H.D.A."/>
            <person name="Brescovit A.D."/>
            <person name="Santos A.J."/>
        </authorList>
    </citation>
    <scope>NUCLEOTIDE SEQUENCE</scope>
    <source>
        <tissue evidence="1">Shoot tissue taken approximately 20 cm above the soil surface</tissue>
    </source>
</reference>
<proteinExistence type="predicted"/>
<reference evidence="1" key="2">
    <citation type="journal article" date="2015" name="Data Brief">
        <title>Shoot transcriptome of the giant reed, Arundo donax.</title>
        <authorList>
            <person name="Barrero R.A."/>
            <person name="Guerrero F.D."/>
            <person name="Moolhuijzen P."/>
            <person name="Goolsby J.A."/>
            <person name="Tidwell J."/>
            <person name="Bellgard S.E."/>
            <person name="Bellgard M.I."/>
        </authorList>
    </citation>
    <scope>NUCLEOTIDE SEQUENCE</scope>
    <source>
        <tissue evidence="1">Shoot tissue taken approximately 20 cm above the soil surface</tissue>
    </source>
</reference>
<dbReference type="AlphaFoldDB" id="A0A0A9E4Z7"/>
<dbReference type="EMBL" id="GBRH01204915">
    <property type="protein sequence ID" value="JAD92980.1"/>
    <property type="molecule type" value="Transcribed_RNA"/>
</dbReference>
<evidence type="ECO:0000313" key="1">
    <source>
        <dbReference type="EMBL" id="JAD92980.1"/>
    </source>
</evidence>
<accession>A0A0A9E4Z7</accession>
<name>A0A0A9E4Z7_ARUDO</name>